<reference evidence="1 2" key="1">
    <citation type="submission" date="2024-02" db="EMBL/GenBank/DDBJ databases">
        <authorList>
            <person name="Daric V."/>
            <person name="Darras S."/>
        </authorList>
    </citation>
    <scope>NUCLEOTIDE SEQUENCE [LARGE SCALE GENOMIC DNA]</scope>
</reference>
<protein>
    <submittedName>
        <fullName evidence="1">Uncharacterized protein</fullName>
    </submittedName>
</protein>
<dbReference type="EMBL" id="CAWYQH010000013">
    <property type="protein sequence ID" value="CAK8674272.1"/>
    <property type="molecule type" value="Genomic_DNA"/>
</dbReference>
<sequence>MEVRMAEWSTAPDSSRGLVALCGSRVFWSPNGGVGWIVFQNVKMLKVDFFLVRSTDFLCAETVSAVRICARAQLRGNIAQEGTDMGWIDAFLNQYTSSQGRRPHPATIWSGDKARVLLSWC</sequence>
<accession>A0ABP0F7T8</accession>
<organism evidence="1 2">
    <name type="scientific">Clavelina lepadiformis</name>
    <name type="common">Light-bulb sea squirt</name>
    <name type="synonym">Ascidia lepadiformis</name>
    <dbReference type="NCBI Taxonomy" id="159417"/>
    <lineage>
        <taxon>Eukaryota</taxon>
        <taxon>Metazoa</taxon>
        <taxon>Chordata</taxon>
        <taxon>Tunicata</taxon>
        <taxon>Ascidiacea</taxon>
        <taxon>Aplousobranchia</taxon>
        <taxon>Clavelinidae</taxon>
        <taxon>Clavelina</taxon>
    </lineage>
</organism>
<gene>
    <name evidence="1" type="ORF">CVLEPA_LOCUS3986</name>
</gene>
<evidence type="ECO:0000313" key="1">
    <source>
        <dbReference type="EMBL" id="CAK8674272.1"/>
    </source>
</evidence>
<proteinExistence type="predicted"/>
<evidence type="ECO:0000313" key="2">
    <source>
        <dbReference type="Proteomes" id="UP001642483"/>
    </source>
</evidence>
<keyword evidence="2" id="KW-1185">Reference proteome</keyword>
<comment type="caution">
    <text evidence="1">The sequence shown here is derived from an EMBL/GenBank/DDBJ whole genome shotgun (WGS) entry which is preliminary data.</text>
</comment>
<dbReference type="Proteomes" id="UP001642483">
    <property type="component" value="Unassembled WGS sequence"/>
</dbReference>
<name>A0ABP0F7T8_CLALP</name>